<sequence length="119" mass="13430">MGKSNLFHFETPRPFAKIIGIGDGTESVLNDIKSEYGKNINAIKYEKDNYNISSTEERLTIIIIDEINVNLSEMLNAIPNTSGLFLIMSPCEITLQDMLMECWSPISLKLLMELGLFLI</sequence>
<evidence type="ECO:0000313" key="2">
    <source>
        <dbReference type="Proteomes" id="UP000003146"/>
    </source>
</evidence>
<name>B3JPB8_9BACT</name>
<gene>
    <name evidence="1" type="ORF">BACCOP_03877</name>
</gene>
<dbReference type="GeneID" id="79858453"/>
<organism evidence="1 2">
    <name type="scientific">Phocaeicola coprocola DSM 17136</name>
    <dbReference type="NCBI Taxonomy" id="470145"/>
    <lineage>
        <taxon>Bacteria</taxon>
        <taxon>Pseudomonadati</taxon>
        <taxon>Bacteroidota</taxon>
        <taxon>Bacteroidia</taxon>
        <taxon>Bacteroidales</taxon>
        <taxon>Bacteroidaceae</taxon>
        <taxon>Phocaeicola</taxon>
    </lineage>
</organism>
<dbReference type="RefSeq" id="WP_007571478.1">
    <property type="nucleotide sequence ID" value="NZ_DS981509.1"/>
</dbReference>
<dbReference type="EMBL" id="ABIY02000122">
    <property type="protein sequence ID" value="EDU99129.1"/>
    <property type="molecule type" value="Genomic_DNA"/>
</dbReference>
<accession>B3JPB8</accession>
<protein>
    <submittedName>
        <fullName evidence="1">Uncharacterized protein</fullName>
    </submittedName>
</protein>
<dbReference type="HOGENOM" id="CLU_2056599_0_0_10"/>
<evidence type="ECO:0000313" key="1">
    <source>
        <dbReference type="EMBL" id="EDU99129.1"/>
    </source>
</evidence>
<dbReference type="STRING" id="470145.BACCOP_03877"/>
<reference evidence="1 2" key="2">
    <citation type="submission" date="2008-04" db="EMBL/GenBank/DDBJ databases">
        <authorList>
            <person name="Fulton L."/>
            <person name="Clifton S."/>
            <person name="Fulton B."/>
            <person name="Xu J."/>
            <person name="Minx P."/>
            <person name="Pepin K.H."/>
            <person name="Johnson M."/>
            <person name="Thiruvilangam P."/>
            <person name="Bhonagiri V."/>
            <person name="Nash W.E."/>
            <person name="Mardis E.R."/>
            <person name="Wilson R.K."/>
        </authorList>
    </citation>
    <scope>NUCLEOTIDE SEQUENCE [LARGE SCALE GENOMIC DNA]</scope>
    <source>
        <strain evidence="1 2">DSM 17136</strain>
    </source>
</reference>
<comment type="caution">
    <text evidence="1">The sequence shown here is derived from an EMBL/GenBank/DDBJ whole genome shotgun (WGS) entry which is preliminary data.</text>
</comment>
<dbReference type="Proteomes" id="UP000003146">
    <property type="component" value="Unassembled WGS sequence"/>
</dbReference>
<reference evidence="1 2" key="1">
    <citation type="submission" date="2008-04" db="EMBL/GenBank/DDBJ databases">
        <title>Draft genome sequence of Bacteroides coprocola (DSM 17136).</title>
        <authorList>
            <person name="Sudarsanam P."/>
            <person name="Ley R."/>
            <person name="Guruge J."/>
            <person name="Turnbaugh P.J."/>
            <person name="Mahowald M."/>
            <person name="Liep D."/>
            <person name="Gordon J."/>
        </authorList>
    </citation>
    <scope>NUCLEOTIDE SEQUENCE [LARGE SCALE GENOMIC DNA]</scope>
    <source>
        <strain evidence="1 2">DSM 17136</strain>
    </source>
</reference>
<dbReference type="AlphaFoldDB" id="B3JPB8"/>
<proteinExistence type="predicted"/>